<dbReference type="SUPFAM" id="SSF54928">
    <property type="entry name" value="RNA-binding domain, RBD"/>
    <property type="match status" value="1"/>
</dbReference>
<dbReference type="Pfam" id="PF00076">
    <property type="entry name" value="RRM_1"/>
    <property type="match status" value="1"/>
</dbReference>
<comment type="subcellular location">
    <subcellularLocation>
        <location evidence="12">Endoplasmic reticulum membrane</location>
    </subcellularLocation>
    <subcellularLocation>
        <location evidence="12">Nucleus membrane</location>
    </subcellularLocation>
</comment>
<protein>
    <recommendedName>
        <fullName evidence="16">RRM domain-containing protein</fullName>
    </recommendedName>
</protein>
<feature type="coiled-coil region" evidence="13">
    <location>
        <begin position="213"/>
        <end position="247"/>
    </location>
</feature>
<dbReference type="PANTHER" id="PTHR28012">
    <property type="entry name" value="NUCLEAR FUSION PROTEIN KAR5"/>
    <property type="match status" value="1"/>
</dbReference>
<keyword evidence="4" id="KW-0812">Transmembrane</keyword>
<dbReference type="Pfam" id="PF04163">
    <property type="entry name" value="Tht1"/>
    <property type="match status" value="1"/>
</dbReference>
<dbReference type="PROSITE" id="PS50102">
    <property type="entry name" value="RRM"/>
    <property type="match status" value="1"/>
</dbReference>
<sequence>MNLNPLVWFGLLLAKDALSLGWGIQKGVKTAPRHHLNLSPYEILQSSSTPSDVYTIALHELQDLESEPLCHRIAARLLVGNCQLLDGKDEATILTDSGRQIRDFVDSYAASMAICDLERGRFDIPSACERFREPVLVQLPHSDQAQLHVTAHEIDNCLSGLASENSAWSTWVSYRHKALRFCEAARADQEKAQNILLYQRLTKVLAKLTHSVEVEIQKHMENLEIRLQKASDAVEGLEPEIDRLRNKLARVEDYVSYDLEHALKKSGDSINTGLHDATNLQQLLAVAIQTILDGTSHVAAIQESSVQLAKQNEEGMDRWSASMATAAATVMALGNQIESSRLDLQGLSARQQSLAEGLDRLTSVADDLSSKHEDHSHALDEAKNKADEILDTLQGVAVSATIIEEASHSYFQGIGIRGWVPYIVSPIATLLLGSYGLAPSALRNLGLVALGEVLGFSVTHLNRITVPDPSGSGAMSANAYGSQVSPEHLRQSGMEAPTTRHFIRYILGRKIQGREKWIAVPPRPWLPYVLQDTDAVERTTRPPMRNELYRRFGYSLGISPYLPYGHAAYQDGRADGLCSPGFDSLFEPRVANGGRPEAEHSDNHNRNNRGVVKRTVDDFEKEDNTTVFVGSLKGPITREKLRAAFRWCGKIVLVKVYPTSGFVYFLHRRDAEKAMEAMQGFPIHGSRIRLSWGKAEDKARLRDNKGVTGAAKTVTGILGNTVSGVSHTVGGVVGGATRGVGETVNGLTGGVGRPVGDGIASVGTGVENGLGDVAKGARDAGNWKR</sequence>
<evidence type="ECO:0000259" key="16">
    <source>
        <dbReference type="PROSITE" id="PS50102"/>
    </source>
</evidence>
<dbReference type="SMART" id="SM00360">
    <property type="entry name" value="RRM"/>
    <property type="match status" value="1"/>
</dbReference>
<comment type="similarity">
    <text evidence="2 12">Belongs to the KAR5 family.</text>
</comment>
<proteinExistence type="inferred from homology"/>
<evidence type="ECO:0000256" key="12">
    <source>
        <dbReference type="RuleBase" id="RU368082"/>
    </source>
</evidence>
<dbReference type="OrthoDB" id="5311848at2759"/>
<comment type="caution">
    <text evidence="17">The sequence shown here is derived from an EMBL/GenBank/DDBJ whole genome shotgun (WGS) entry which is preliminary data.</text>
</comment>
<evidence type="ECO:0000313" key="18">
    <source>
        <dbReference type="Proteomes" id="UP000285146"/>
    </source>
</evidence>
<evidence type="ECO:0000256" key="1">
    <source>
        <dbReference type="ARBA" id="ARBA00003389"/>
    </source>
</evidence>
<keyword evidence="11" id="KW-0694">RNA-binding</keyword>
<evidence type="ECO:0000256" key="15">
    <source>
        <dbReference type="SAM" id="SignalP"/>
    </source>
</evidence>
<dbReference type="GO" id="GO:0005789">
    <property type="term" value="C:endoplasmic reticulum membrane"/>
    <property type="evidence" value="ECO:0007669"/>
    <property type="project" value="UniProtKB-SubCell"/>
</dbReference>
<keyword evidence="5 12" id="KW-0732">Signal</keyword>
<organism evidence="17 18">
    <name type="scientific">Cytospora leucostoma</name>
    <dbReference type="NCBI Taxonomy" id="1230097"/>
    <lineage>
        <taxon>Eukaryota</taxon>
        <taxon>Fungi</taxon>
        <taxon>Dikarya</taxon>
        <taxon>Ascomycota</taxon>
        <taxon>Pezizomycotina</taxon>
        <taxon>Sordariomycetes</taxon>
        <taxon>Sordariomycetidae</taxon>
        <taxon>Diaporthales</taxon>
        <taxon>Cytosporaceae</taxon>
        <taxon>Cytospora</taxon>
    </lineage>
</organism>
<dbReference type="GO" id="GO:0048288">
    <property type="term" value="P:nuclear membrane fusion involved in karyogamy"/>
    <property type="evidence" value="ECO:0007669"/>
    <property type="project" value="UniProtKB-UniRule"/>
</dbReference>
<evidence type="ECO:0000256" key="11">
    <source>
        <dbReference type="PROSITE-ProRule" id="PRU00176"/>
    </source>
</evidence>
<dbReference type="EMBL" id="LKEB01000019">
    <property type="protein sequence ID" value="ROW13508.1"/>
    <property type="molecule type" value="Genomic_DNA"/>
</dbReference>
<evidence type="ECO:0000256" key="7">
    <source>
        <dbReference type="ARBA" id="ARBA00022989"/>
    </source>
</evidence>
<keyword evidence="6 12" id="KW-0256">Endoplasmic reticulum</keyword>
<keyword evidence="18" id="KW-1185">Reference proteome</keyword>
<feature type="compositionally biased region" description="Basic and acidic residues" evidence="14">
    <location>
        <begin position="596"/>
        <end position="605"/>
    </location>
</feature>
<gene>
    <name evidence="17" type="ORF">VPNG_04426</name>
</gene>
<evidence type="ECO:0000256" key="9">
    <source>
        <dbReference type="ARBA" id="ARBA00023180"/>
    </source>
</evidence>
<dbReference type="Proteomes" id="UP000285146">
    <property type="component" value="Unassembled WGS sequence"/>
</dbReference>
<dbReference type="GO" id="GO:0031965">
    <property type="term" value="C:nuclear membrane"/>
    <property type="evidence" value="ECO:0007669"/>
    <property type="project" value="UniProtKB-SubCell"/>
</dbReference>
<dbReference type="PANTHER" id="PTHR28012:SF1">
    <property type="entry name" value="NUCLEAR FUSION PROTEIN KAR5"/>
    <property type="match status" value="1"/>
</dbReference>
<keyword evidence="13" id="KW-0175">Coiled coil</keyword>
<evidence type="ECO:0000256" key="10">
    <source>
        <dbReference type="ARBA" id="ARBA00023242"/>
    </source>
</evidence>
<feature type="chain" id="PRO_5019252961" description="RRM domain-containing protein" evidence="15">
    <location>
        <begin position="22"/>
        <end position="785"/>
    </location>
</feature>
<evidence type="ECO:0000256" key="8">
    <source>
        <dbReference type="ARBA" id="ARBA00023136"/>
    </source>
</evidence>
<dbReference type="STRING" id="1230097.A0A423XBY9"/>
<evidence type="ECO:0000256" key="3">
    <source>
        <dbReference type="ARBA" id="ARBA00022459"/>
    </source>
</evidence>
<dbReference type="AlphaFoldDB" id="A0A423XBY9"/>
<accession>A0A423XBY9</accession>
<feature type="domain" description="RRM" evidence="16">
    <location>
        <begin position="625"/>
        <end position="695"/>
    </location>
</feature>
<name>A0A423XBY9_9PEZI</name>
<evidence type="ECO:0000313" key="17">
    <source>
        <dbReference type="EMBL" id="ROW13508.1"/>
    </source>
</evidence>
<feature type="signal peptide" evidence="15">
    <location>
        <begin position="1"/>
        <end position="21"/>
    </location>
</feature>
<evidence type="ECO:0000256" key="5">
    <source>
        <dbReference type="ARBA" id="ARBA00022729"/>
    </source>
</evidence>
<dbReference type="InterPro" id="IPR035979">
    <property type="entry name" value="RBD_domain_sf"/>
</dbReference>
<dbReference type="InParanoid" id="A0A423XBY9"/>
<evidence type="ECO:0000256" key="4">
    <source>
        <dbReference type="ARBA" id="ARBA00022692"/>
    </source>
</evidence>
<dbReference type="Gene3D" id="3.30.70.330">
    <property type="match status" value="1"/>
</dbReference>
<dbReference type="GO" id="GO:0000742">
    <property type="term" value="P:karyogamy involved in conjugation with cellular fusion"/>
    <property type="evidence" value="ECO:0007669"/>
    <property type="project" value="UniProtKB-UniRule"/>
</dbReference>
<evidence type="ECO:0000256" key="13">
    <source>
        <dbReference type="SAM" id="Coils"/>
    </source>
</evidence>
<dbReference type="InterPro" id="IPR000504">
    <property type="entry name" value="RRM_dom"/>
</dbReference>
<dbReference type="GO" id="GO:0003723">
    <property type="term" value="F:RNA binding"/>
    <property type="evidence" value="ECO:0007669"/>
    <property type="project" value="UniProtKB-UniRule"/>
</dbReference>
<dbReference type="InterPro" id="IPR012677">
    <property type="entry name" value="Nucleotide-bd_a/b_plait_sf"/>
</dbReference>
<evidence type="ECO:0000256" key="14">
    <source>
        <dbReference type="SAM" id="MobiDB-lite"/>
    </source>
</evidence>
<keyword evidence="3 12" id="KW-0415">Karyogamy</keyword>
<evidence type="ECO:0000256" key="6">
    <source>
        <dbReference type="ARBA" id="ARBA00022824"/>
    </source>
</evidence>
<keyword evidence="8" id="KW-0472">Membrane</keyword>
<keyword evidence="9" id="KW-0325">Glycoprotein</keyword>
<keyword evidence="10 12" id="KW-0539">Nucleus</keyword>
<dbReference type="InterPro" id="IPR007292">
    <property type="entry name" value="Nuclear_fusion_Kar5"/>
</dbReference>
<evidence type="ECO:0000256" key="2">
    <source>
        <dbReference type="ARBA" id="ARBA00010473"/>
    </source>
</evidence>
<keyword evidence="7" id="KW-1133">Transmembrane helix</keyword>
<feature type="region of interest" description="Disordered" evidence="14">
    <location>
        <begin position="590"/>
        <end position="610"/>
    </location>
</feature>
<reference evidence="17 18" key="1">
    <citation type="submission" date="2015-09" db="EMBL/GenBank/DDBJ databases">
        <title>Host preference determinants of Valsa canker pathogens revealed by comparative genomics.</title>
        <authorList>
            <person name="Yin Z."/>
            <person name="Huang L."/>
        </authorList>
    </citation>
    <scope>NUCLEOTIDE SEQUENCE [LARGE SCALE GENOMIC DNA]</scope>
    <source>
        <strain evidence="17 18">SXYLt</strain>
    </source>
</reference>
<comment type="function">
    <text evidence="1 12">Required for nuclear membrane fusion during karyogamy.</text>
</comment>